<dbReference type="SUPFAM" id="SSF51445">
    <property type="entry name" value="(Trans)glycosidases"/>
    <property type="match status" value="1"/>
</dbReference>
<dbReference type="PANTHER" id="PTHR34135:SF2">
    <property type="entry name" value="LYSOZYME"/>
    <property type="match status" value="1"/>
</dbReference>
<sequence>MSIRGIDVSDYQPNVDWKAVVDAGITFAFIKATEGESFVAELFNTYWKQSKANGLLRGAYHFFRPTASPQGQAYNFLATVKPEAGDLPPVLDIETTDGLDTETLCDRAQEWIEIIERESGFRPIIYTYPGFWQSLNTKRFSEYPLWIAHYTTAEQPLIPGGWKTWLFWQFTDKGEVTGVNGGVDVNLFEVSTTGATGSKVEDLQSRLKNRGFDPGSIDGIFGNGTKTAVSKFQKSMGLSEDGIADLKTWTALLGKFESSVLPTPEPTPEPTPQPKQDLIAICKAYKGEPRQNEALKWLQQQILKTMLLEFTRRWRNQSQLPSRSVDLIDVCKYYRELSTQDVSLRWLQRQIPIATWEEFEQKWNQPQVPVSQPDIRLVDVCQYYQGSPTQKEALEWLQTQIPSETLSEFAQRWRKPNSKSNFLPIRGRPL</sequence>
<protein>
    <submittedName>
        <fullName evidence="5">Hydrolase</fullName>
    </submittedName>
</protein>
<dbReference type="Proteomes" id="UP000033607">
    <property type="component" value="Unassembled WGS sequence"/>
</dbReference>
<dbReference type="InterPro" id="IPR002053">
    <property type="entry name" value="Glyco_hydro_25"/>
</dbReference>
<dbReference type="GO" id="GO:0003796">
    <property type="term" value="F:lysozyme activity"/>
    <property type="evidence" value="ECO:0007669"/>
    <property type="project" value="InterPro"/>
</dbReference>
<dbReference type="Pfam" id="PF01183">
    <property type="entry name" value="Glyco_hydro_25"/>
    <property type="match status" value="1"/>
</dbReference>
<dbReference type="GO" id="GO:0016052">
    <property type="term" value="P:carbohydrate catabolic process"/>
    <property type="evidence" value="ECO:0007669"/>
    <property type="project" value="TreeGrafter"/>
</dbReference>
<accession>A0A0F5YKX5</accession>
<evidence type="ECO:0000259" key="4">
    <source>
        <dbReference type="Pfam" id="PF01471"/>
    </source>
</evidence>
<dbReference type="OrthoDB" id="9802228at2"/>
<dbReference type="EMBL" id="LATL02000276">
    <property type="protein sequence ID" value="KKD39544.1"/>
    <property type="molecule type" value="Genomic_DNA"/>
</dbReference>
<reference evidence="5 6" key="1">
    <citation type="submission" date="2015-06" db="EMBL/GenBank/DDBJ databases">
        <title>Draft genome assembly of filamentous brackish cyanobacterium Limnoraphis robusta strain CS-951.</title>
        <authorList>
            <person name="Willis A."/>
            <person name="Parks M."/>
            <person name="Burford M.A."/>
        </authorList>
    </citation>
    <scope>NUCLEOTIDE SEQUENCE [LARGE SCALE GENOMIC DNA]</scope>
    <source>
        <strain evidence="5 6">CS-951</strain>
    </source>
</reference>
<evidence type="ECO:0000313" key="6">
    <source>
        <dbReference type="Proteomes" id="UP000033607"/>
    </source>
</evidence>
<evidence type="ECO:0000313" key="5">
    <source>
        <dbReference type="EMBL" id="KKD39544.1"/>
    </source>
</evidence>
<gene>
    <name evidence="5" type="ORF">WN50_02900</name>
</gene>
<dbReference type="PROSITE" id="PS51904">
    <property type="entry name" value="GLYCOSYL_HYDROL_F25_2"/>
    <property type="match status" value="1"/>
</dbReference>
<proteinExistence type="inferred from homology"/>
<comment type="caution">
    <text evidence="5">The sequence shown here is derived from an EMBL/GenBank/DDBJ whole genome shotgun (WGS) entry which is preliminary data.</text>
</comment>
<dbReference type="InterPro" id="IPR036365">
    <property type="entry name" value="PGBD-like_sf"/>
</dbReference>
<feature type="domain" description="Peptidoglycan binding-like" evidence="4">
    <location>
        <begin position="196"/>
        <end position="252"/>
    </location>
</feature>
<name>A0A0F5YKX5_9CYAN</name>
<dbReference type="InterPro" id="IPR002477">
    <property type="entry name" value="Peptidoglycan-bd-like"/>
</dbReference>
<organism evidence="5 6">
    <name type="scientific">Limnoraphis robusta CS-951</name>
    <dbReference type="NCBI Taxonomy" id="1637645"/>
    <lineage>
        <taxon>Bacteria</taxon>
        <taxon>Bacillati</taxon>
        <taxon>Cyanobacteriota</taxon>
        <taxon>Cyanophyceae</taxon>
        <taxon>Oscillatoriophycideae</taxon>
        <taxon>Oscillatoriales</taxon>
        <taxon>Sirenicapillariaceae</taxon>
        <taxon>Limnoraphis</taxon>
    </lineage>
</organism>
<dbReference type="GO" id="GO:0016998">
    <property type="term" value="P:cell wall macromolecule catabolic process"/>
    <property type="evidence" value="ECO:0007669"/>
    <property type="project" value="InterPro"/>
</dbReference>
<evidence type="ECO:0000256" key="2">
    <source>
        <dbReference type="ARBA" id="ARBA00022801"/>
    </source>
</evidence>
<keyword evidence="3" id="KW-0326">Glycosidase</keyword>
<dbReference type="Pfam" id="PF01471">
    <property type="entry name" value="PG_binding_1"/>
    <property type="match status" value="1"/>
</dbReference>
<dbReference type="PANTHER" id="PTHR34135">
    <property type="entry name" value="LYSOZYME"/>
    <property type="match status" value="1"/>
</dbReference>
<keyword evidence="2 5" id="KW-0378">Hydrolase</keyword>
<dbReference type="SUPFAM" id="SSF47090">
    <property type="entry name" value="PGBD-like"/>
    <property type="match status" value="1"/>
</dbReference>
<dbReference type="AlphaFoldDB" id="A0A0F5YKX5"/>
<dbReference type="SMART" id="SM00641">
    <property type="entry name" value="Glyco_25"/>
    <property type="match status" value="1"/>
</dbReference>
<dbReference type="InterPro" id="IPR017853">
    <property type="entry name" value="GH"/>
</dbReference>
<evidence type="ECO:0000256" key="3">
    <source>
        <dbReference type="ARBA" id="ARBA00023295"/>
    </source>
</evidence>
<dbReference type="RefSeq" id="WP_046277001.1">
    <property type="nucleotide sequence ID" value="NZ_LATL02000276.1"/>
</dbReference>
<dbReference type="Gene3D" id="3.20.20.80">
    <property type="entry name" value="Glycosidases"/>
    <property type="match status" value="1"/>
</dbReference>
<comment type="similarity">
    <text evidence="1">Belongs to the glycosyl hydrolase 25 family.</text>
</comment>
<dbReference type="GO" id="GO:0009253">
    <property type="term" value="P:peptidoglycan catabolic process"/>
    <property type="evidence" value="ECO:0007669"/>
    <property type="project" value="InterPro"/>
</dbReference>
<dbReference type="InterPro" id="IPR036366">
    <property type="entry name" value="PGBDSf"/>
</dbReference>
<dbReference type="Gene3D" id="1.10.101.10">
    <property type="entry name" value="PGBD-like superfamily/PGBD"/>
    <property type="match status" value="1"/>
</dbReference>
<evidence type="ECO:0000256" key="1">
    <source>
        <dbReference type="ARBA" id="ARBA00010646"/>
    </source>
</evidence>
<dbReference type="InterPro" id="IPR018077">
    <property type="entry name" value="Glyco_hydro_fam25_subgr"/>
</dbReference>
<dbReference type="CDD" id="cd06524">
    <property type="entry name" value="GH25_YegX-like"/>
    <property type="match status" value="1"/>
</dbReference>